<evidence type="ECO:0000256" key="7">
    <source>
        <dbReference type="SAM" id="MobiDB-lite"/>
    </source>
</evidence>
<dbReference type="GO" id="GO:0005737">
    <property type="term" value="C:cytoplasm"/>
    <property type="evidence" value="ECO:0007669"/>
    <property type="project" value="TreeGrafter"/>
</dbReference>
<feature type="region of interest" description="Disordered" evidence="7">
    <location>
        <begin position="505"/>
        <end position="541"/>
    </location>
</feature>
<dbReference type="GO" id="GO:0030036">
    <property type="term" value="P:actin cytoskeleton organization"/>
    <property type="evidence" value="ECO:0007669"/>
    <property type="project" value="TreeGrafter"/>
</dbReference>
<feature type="domain" description="LIM zinc-binding" evidence="8">
    <location>
        <begin position="1474"/>
        <end position="1534"/>
    </location>
</feature>
<feature type="region of interest" description="Disordered" evidence="7">
    <location>
        <begin position="634"/>
        <end position="662"/>
    </location>
</feature>
<feature type="region of interest" description="Disordered" evidence="7">
    <location>
        <begin position="1420"/>
        <end position="1440"/>
    </location>
</feature>
<feature type="compositionally biased region" description="Polar residues" evidence="7">
    <location>
        <begin position="505"/>
        <end position="536"/>
    </location>
</feature>
<accession>A0A2U1J672</accession>
<evidence type="ECO:0000256" key="2">
    <source>
        <dbReference type="ARBA" id="ARBA00022723"/>
    </source>
</evidence>
<dbReference type="PANTHER" id="PTHR24215:SF35">
    <property type="entry name" value="MUSCLE LIM PROTEIN MLP84B"/>
    <property type="match status" value="1"/>
</dbReference>
<feature type="compositionally biased region" description="Low complexity" evidence="7">
    <location>
        <begin position="753"/>
        <end position="785"/>
    </location>
</feature>
<dbReference type="GO" id="GO:0046872">
    <property type="term" value="F:metal ion binding"/>
    <property type="evidence" value="ECO:0007669"/>
    <property type="project" value="UniProtKB-KW"/>
</dbReference>
<dbReference type="Pfam" id="PF00412">
    <property type="entry name" value="LIM"/>
    <property type="match status" value="2"/>
</dbReference>
<dbReference type="SUPFAM" id="SSF57716">
    <property type="entry name" value="Glucocorticoid receptor-like (DNA-binding domain)"/>
    <property type="match status" value="1"/>
</dbReference>
<evidence type="ECO:0000256" key="1">
    <source>
        <dbReference type="ARBA" id="ARBA00004123"/>
    </source>
</evidence>
<keyword evidence="10" id="KW-1185">Reference proteome</keyword>
<feature type="compositionally biased region" description="Low complexity" evidence="7">
    <location>
        <begin position="833"/>
        <end position="850"/>
    </location>
</feature>
<feature type="compositionally biased region" description="Polar residues" evidence="7">
    <location>
        <begin position="990"/>
        <end position="1005"/>
    </location>
</feature>
<feature type="region of interest" description="Disordered" evidence="7">
    <location>
        <begin position="753"/>
        <end position="859"/>
    </location>
</feature>
<feature type="compositionally biased region" description="Polar residues" evidence="7">
    <location>
        <begin position="904"/>
        <end position="916"/>
    </location>
</feature>
<feature type="region of interest" description="Disordered" evidence="7">
    <location>
        <begin position="253"/>
        <end position="294"/>
    </location>
</feature>
<feature type="compositionally biased region" description="Low complexity" evidence="7">
    <location>
        <begin position="968"/>
        <end position="985"/>
    </location>
</feature>
<evidence type="ECO:0000256" key="5">
    <source>
        <dbReference type="ARBA" id="ARBA00023242"/>
    </source>
</evidence>
<dbReference type="Gene3D" id="2.10.110.10">
    <property type="entry name" value="Cysteine Rich Protein"/>
    <property type="match status" value="2"/>
</dbReference>
<sequence>MVMLASNNIKEPEASIAPYTYDIRITGDLHEKKDKNGLTKVFVKIKKNKTPKKLPPTNPQNSNTAIKTPTSNHPGTSNQNIHTLENKSSKNSLSDYSSHGVLLEIDKDSESEIDSNTQKSLKVPKNQQPGTPIVFNNTSPPQTHISNVSTPYVNHEPDLVGGGAPEFTLDKNIINQNQSSSHLTNTSNINSPQLSNKTYINYKKVNPQINPFSYYQSNMKDIKTPQSSLPPSPTKPQILGSEVSLYMDRVLAGSPSTTNSNPVHINNKKTQTPNPPNNAFSEHGSPKSTPNTSFPQEIGLKLSDMNTSSIIDVDFERQQLLNLRGGCNIIERPSSAPSAVLSMKESRPPGITPYDLFSERVSGLIKQYFEEEELQEYLRDLNKKHRFIGHEKTELEEVLSRTAMKSPFPYFSTPQIQKQRLKDISKYQPPISNDEHELNTVLTKTSWSDNSSINNHIPQPYKNSNSPISSSPSHLRSTKSSHNLGSSSGFINSFKNKPLIIPFKQSTFDGNSYSTQQKSVNSEPKTKMPSKNLSATNKNNNNIDWELPDSLRIKPFNLKGAFKMLSDPVQIFDDTFASNDGRKSEFNRNKKGTNTIKSNITSLNGGNGLSNKSSTFTQKENQVFDNIVFDNTAFDNNSPVPNKNAENEPFKSPNKANSGFSLSKPETQELIKNLYGGSSNLSHTNNPDDEYLKDNYKVDEKDSAVYHQSKKLSTPSPTNSPPSSNEDPMTLESRNFDQILPNYTNKEDFATTISNRSDTSSSHSSKPLPKTPSSRPSSSRNRSGSVLNLNPSRLSRASLIPMELAEKDKNRSNSSIKSKPDTETNLTDKPEIEPNNNLEELSTLNTNNPTKVDNTPRDRNNFIPNMPSEIFNVLQRTGGIPDLPLFNNDSKSLISAASTPKVNTNRKANNINNQKTTEPENYDPVTSYTVRKTEVVSIASGASDIPTYHSANIKTRPIDRNPENIPRNINQNSKNNFSDNNNSKNPPIHKNNSSEVSQAPPSSVVSEMPKAPTPMFGRFPSPPPQIRKKAQDPNQSNNQIQGDTSHNKNNSSKSIINGQSMSVIQSRPPENYESQIEKKISMIESELRDSSSTLMDAIRNGQITLPKVDEDDSHANYGHYTPRKNQNDTKGIGNRNGDPSMVYINTVPVNGSASILIPNIAGGGKDAQIAGLELPQRPSSVTPSESVSNIANSNKRSNEKKGSYLDRPENVPRSIINDPPTCIICGNVVKNAKPSNEHVVHIDCMKCETCNKSLVNEEYRIIDGHFFCENHFDRYFPSDAELSKSMNSKNDSVLRGGGCVDIQSASIQFKPNPNQNTQNLANQVLPFGWKISDQNNIGNIPNQSFANIDDFIKYMQDQKKATEAQNSLQPYYEMSGNIDKQKASTVEHKRIITPMGSEWLAERQTKKQLQTQVLEKRTLLNSPNQAFNNSPGENSNRNEFNTEYSTLDKSTISSNDTNFVSRNRKIMVDGYTQSICPKCSKSIHPKESVLFDNYDYHKTCLKCSVCHRCLRPQTALLSKNTIYCQYHGSPLIKQSNHTSDFRNRSSSLGTYDRDHNPDIKQQNGGFGQEVWYSQKPKPLPSRPNVLSTASIVSSNIQKFDPKYRSSLPPIPQNKGNTSENNTSYQNRVGVNSITPEMYPHTNLKNQLDPRGPSIADNLHIIPDYNRQFIESKHAIGISGEMSVSSRFNPFNEDLDRKDRTPAFTNRYLGNKPVVSSPLAPTSQSGFPENTKIGSYPFGIDPRFIVGNQNFQNSLGLLIDNDNFNNFEKKTSGAQRNSANFNSRFKVTERPSGVWVEPRSAFQ</sequence>
<feature type="region of interest" description="Disordered" evidence="7">
    <location>
        <begin position="1602"/>
        <end position="1625"/>
    </location>
</feature>
<dbReference type="EMBL" id="MBFU01000325">
    <property type="protein sequence ID" value="PWA00592.1"/>
    <property type="molecule type" value="Genomic_DNA"/>
</dbReference>
<feature type="compositionally biased region" description="Polar residues" evidence="7">
    <location>
        <begin position="114"/>
        <end position="151"/>
    </location>
</feature>
<keyword evidence="2 6" id="KW-0479">Metal-binding</keyword>
<feature type="compositionally biased region" description="Polar residues" evidence="7">
    <location>
        <begin position="786"/>
        <end position="795"/>
    </location>
</feature>
<reference evidence="9 10" key="1">
    <citation type="journal article" date="2018" name="MBio">
        <title>Comparative Genomics Reveals the Core Gene Toolbox for the Fungus-Insect Symbiosis.</title>
        <authorList>
            <person name="Wang Y."/>
            <person name="Stata M."/>
            <person name="Wang W."/>
            <person name="Stajich J.E."/>
            <person name="White M.M."/>
            <person name="Moncalvo J.M."/>
        </authorList>
    </citation>
    <scope>NUCLEOTIDE SEQUENCE [LARGE SCALE GENOMIC DNA]</scope>
    <source>
        <strain evidence="9 10">AUS-126-30</strain>
    </source>
</reference>
<organism evidence="9 10">
    <name type="scientific">Smittium angustum</name>
    <dbReference type="NCBI Taxonomy" id="133377"/>
    <lineage>
        <taxon>Eukaryota</taxon>
        <taxon>Fungi</taxon>
        <taxon>Fungi incertae sedis</taxon>
        <taxon>Zoopagomycota</taxon>
        <taxon>Kickxellomycotina</taxon>
        <taxon>Harpellomycetes</taxon>
        <taxon>Harpellales</taxon>
        <taxon>Legeriomycetaceae</taxon>
        <taxon>Smittium</taxon>
    </lineage>
</organism>
<feature type="compositionally biased region" description="Basic and acidic residues" evidence="7">
    <location>
        <begin position="1196"/>
        <end position="1210"/>
    </location>
</feature>
<feature type="compositionally biased region" description="Low complexity" evidence="7">
    <location>
        <begin position="713"/>
        <end position="725"/>
    </location>
</feature>
<feature type="region of interest" description="Disordered" evidence="7">
    <location>
        <begin position="1176"/>
        <end position="1212"/>
    </location>
</feature>
<keyword evidence="5" id="KW-0539">Nucleus</keyword>
<feature type="compositionally biased region" description="Polar residues" evidence="7">
    <location>
        <begin position="474"/>
        <end position="483"/>
    </location>
</feature>
<keyword evidence="6" id="KW-0440">LIM domain</keyword>
<feature type="region of interest" description="Disordered" evidence="7">
    <location>
        <begin position="1535"/>
        <end position="1565"/>
    </location>
</feature>
<feature type="region of interest" description="Disordered" evidence="7">
    <location>
        <begin position="44"/>
        <end position="95"/>
    </location>
</feature>
<dbReference type="PROSITE" id="PS00478">
    <property type="entry name" value="LIM_DOMAIN_1"/>
    <property type="match status" value="1"/>
</dbReference>
<dbReference type="PROSITE" id="PS50023">
    <property type="entry name" value="LIM_DOMAIN_2"/>
    <property type="match status" value="2"/>
</dbReference>
<feature type="compositionally biased region" description="Polar residues" evidence="7">
    <location>
        <begin position="1613"/>
        <end position="1625"/>
    </location>
</feature>
<feature type="compositionally biased region" description="Polar residues" evidence="7">
    <location>
        <begin position="1032"/>
        <end position="1044"/>
    </location>
</feature>
<dbReference type="PANTHER" id="PTHR24215">
    <property type="entry name" value="RHO-GTPASE-ACTIVATING PROTEIN LRG1"/>
    <property type="match status" value="1"/>
</dbReference>
<feature type="region of interest" description="Disordered" evidence="7">
    <location>
        <begin position="579"/>
        <end position="599"/>
    </location>
</feature>
<feature type="region of interest" description="Disordered" evidence="7">
    <location>
        <begin position="904"/>
        <end position="923"/>
    </location>
</feature>
<evidence type="ECO:0000313" key="10">
    <source>
        <dbReference type="Proteomes" id="UP000245591"/>
    </source>
</evidence>
<feature type="compositionally biased region" description="Polar residues" evidence="7">
    <location>
        <begin position="1535"/>
        <end position="1549"/>
    </location>
</feature>
<feature type="compositionally biased region" description="Polar residues" evidence="7">
    <location>
        <begin position="60"/>
        <end position="83"/>
    </location>
</feature>
<feature type="compositionally biased region" description="Basic and acidic residues" evidence="7">
    <location>
        <begin position="818"/>
        <end position="832"/>
    </location>
</feature>
<gene>
    <name evidence="9" type="ORF">BB558_003350</name>
</gene>
<evidence type="ECO:0000256" key="6">
    <source>
        <dbReference type="PROSITE-ProRule" id="PRU00125"/>
    </source>
</evidence>
<dbReference type="Proteomes" id="UP000245591">
    <property type="component" value="Unassembled WGS sequence"/>
</dbReference>
<protein>
    <recommendedName>
        <fullName evidence="8">LIM zinc-binding domain-containing protein</fullName>
    </recommendedName>
</protein>
<dbReference type="InterPro" id="IPR001781">
    <property type="entry name" value="Znf_LIM"/>
</dbReference>
<dbReference type="CDD" id="cd08368">
    <property type="entry name" value="LIM"/>
    <property type="match status" value="1"/>
</dbReference>
<keyword evidence="3" id="KW-0677">Repeat</keyword>
<feature type="compositionally biased region" description="Polar residues" evidence="7">
    <location>
        <begin position="1177"/>
        <end position="1195"/>
    </location>
</feature>
<feature type="compositionally biased region" description="Polar residues" evidence="7">
    <location>
        <begin position="447"/>
        <end position="457"/>
    </location>
</feature>
<feature type="region of interest" description="Disordered" evidence="7">
    <location>
        <begin position="707"/>
        <end position="730"/>
    </location>
</feature>
<evidence type="ECO:0000313" key="9">
    <source>
        <dbReference type="EMBL" id="PWA00592.1"/>
    </source>
</evidence>
<comment type="subcellular location">
    <subcellularLocation>
        <location evidence="1">Nucleus</location>
    </subcellularLocation>
</comment>
<evidence type="ECO:0000259" key="8">
    <source>
        <dbReference type="PROSITE" id="PS50023"/>
    </source>
</evidence>
<feature type="region of interest" description="Disordered" evidence="7">
    <location>
        <begin position="447"/>
        <end position="483"/>
    </location>
</feature>
<comment type="caution">
    <text evidence="9">The sequence shown here is derived from an EMBL/GenBank/DDBJ whole genome shotgun (WGS) entry which is preliminary data.</text>
</comment>
<evidence type="ECO:0000256" key="3">
    <source>
        <dbReference type="ARBA" id="ARBA00022737"/>
    </source>
</evidence>
<keyword evidence="4 6" id="KW-0862">Zinc</keyword>
<feature type="region of interest" description="Disordered" evidence="7">
    <location>
        <begin position="109"/>
        <end position="151"/>
    </location>
</feature>
<feature type="region of interest" description="Disordered" evidence="7">
    <location>
        <begin position="947"/>
        <end position="1054"/>
    </location>
</feature>
<feature type="domain" description="LIM zinc-binding" evidence="8">
    <location>
        <begin position="1220"/>
        <end position="1278"/>
    </location>
</feature>
<dbReference type="GO" id="GO:0005634">
    <property type="term" value="C:nucleus"/>
    <property type="evidence" value="ECO:0007669"/>
    <property type="project" value="UniProtKB-SubCell"/>
</dbReference>
<proteinExistence type="predicted"/>
<evidence type="ECO:0000256" key="4">
    <source>
        <dbReference type="ARBA" id="ARBA00022833"/>
    </source>
</evidence>
<feature type="compositionally biased region" description="Polar residues" evidence="7">
    <location>
        <begin position="254"/>
        <end position="264"/>
    </location>
</feature>
<feature type="compositionally biased region" description="Low complexity" evidence="7">
    <location>
        <begin position="463"/>
        <end position="473"/>
    </location>
</feature>
<name>A0A2U1J672_SMIAN</name>
<dbReference type="SMART" id="SM00132">
    <property type="entry name" value="LIM"/>
    <property type="match status" value="2"/>
</dbReference>